<name>A0A5K3EII5_MESCO</name>
<feature type="chain" id="PRO_5024439461" evidence="1">
    <location>
        <begin position="25"/>
        <end position="73"/>
    </location>
</feature>
<proteinExistence type="predicted"/>
<organism evidence="2">
    <name type="scientific">Mesocestoides corti</name>
    <name type="common">Flatworm</name>
    <dbReference type="NCBI Taxonomy" id="53468"/>
    <lineage>
        <taxon>Eukaryota</taxon>
        <taxon>Metazoa</taxon>
        <taxon>Spiralia</taxon>
        <taxon>Lophotrochozoa</taxon>
        <taxon>Platyhelminthes</taxon>
        <taxon>Cestoda</taxon>
        <taxon>Eucestoda</taxon>
        <taxon>Cyclophyllidea</taxon>
        <taxon>Mesocestoididae</taxon>
        <taxon>Mesocestoides</taxon>
    </lineage>
</organism>
<dbReference type="AlphaFoldDB" id="A0A5K3EII5"/>
<accession>A0A5K3EII5</accession>
<feature type="signal peptide" evidence="1">
    <location>
        <begin position="1"/>
        <end position="24"/>
    </location>
</feature>
<protein>
    <submittedName>
        <fullName evidence="2">Sulfakinin</fullName>
    </submittedName>
</protein>
<evidence type="ECO:0000313" key="2">
    <source>
        <dbReference type="WBParaSite" id="MCU_000445-RA"/>
    </source>
</evidence>
<dbReference type="WBParaSite" id="MCU_000445-RA">
    <property type="protein sequence ID" value="MCU_000445-RA"/>
    <property type="gene ID" value="MCU_000445"/>
</dbReference>
<reference evidence="2" key="1">
    <citation type="submission" date="2019-11" db="UniProtKB">
        <authorList>
            <consortium name="WormBaseParasite"/>
        </authorList>
    </citation>
    <scope>IDENTIFICATION</scope>
</reference>
<evidence type="ECO:0000256" key="1">
    <source>
        <dbReference type="SAM" id="SignalP"/>
    </source>
</evidence>
<keyword evidence="1" id="KW-0732">Signal</keyword>
<sequence length="73" mass="8480">MKLLKVSTLLLIVLVACLISEIYSVSVKSSWHQHHGEEEEEEGDEGYDDDCRLIRKLGHRRYLTKRQLRNLAG</sequence>
<dbReference type="PROSITE" id="PS51257">
    <property type="entry name" value="PROKAR_LIPOPROTEIN"/>
    <property type="match status" value="1"/>
</dbReference>